<reference evidence="2 3" key="1">
    <citation type="journal article" date="2017" name="Environ. Microbiol.">
        <title>Decay of the glycolytic pathway and adaptation to intranuclear parasitism within Enterocytozoonidae microsporidia.</title>
        <authorList>
            <person name="Wiredu Boakye D."/>
            <person name="Jaroenlak P."/>
            <person name="Prachumwat A."/>
            <person name="Williams T.A."/>
            <person name="Bateman K.S."/>
            <person name="Itsathitphaisarn O."/>
            <person name="Sritunyalucksana K."/>
            <person name="Paszkiewicz K.H."/>
            <person name="Moore K.A."/>
            <person name="Stentiford G.D."/>
            <person name="Williams B.A."/>
        </authorList>
    </citation>
    <scope>NUCLEOTIDE SEQUENCE [LARGE SCALE GENOMIC DNA]</scope>
    <source>
        <strain evidence="3">canceri</strain>
    </source>
</reference>
<organism evidence="2 3">
    <name type="scientific">Hepatospora eriocheir</name>
    <dbReference type="NCBI Taxonomy" id="1081669"/>
    <lineage>
        <taxon>Eukaryota</taxon>
        <taxon>Fungi</taxon>
        <taxon>Fungi incertae sedis</taxon>
        <taxon>Microsporidia</taxon>
        <taxon>Hepatosporidae</taxon>
        <taxon>Hepatospora</taxon>
    </lineage>
</organism>
<feature type="region of interest" description="Disordered" evidence="1">
    <location>
        <begin position="117"/>
        <end position="147"/>
    </location>
</feature>
<name>A0A1X0QEU2_9MICR</name>
<evidence type="ECO:0000313" key="3">
    <source>
        <dbReference type="Proteomes" id="UP000192501"/>
    </source>
</evidence>
<evidence type="ECO:0000256" key="1">
    <source>
        <dbReference type="SAM" id="MobiDB-lite"/>
    </source>
</evidence>
<proteinExistence type="predicted"/>
<accession>A0A1X0QEU2</accession>
<comment type="caution">
    <text evidence="2">The sequence shown here is derived from an EMBL/GenBank/DDBJ whole genome shotgun (WGS) entry which is preliminary data.</text>
</comment>
<dbReference type="EMBL" id="LTAI01000831">
    <property type="protein sequence ID" value="ORD98290.1"/>
    <property type="molecule type" value="Genomic_DNA"/>
</dbReference>
<dbReference type="VEuPathDB" id="MicrosporidiaDB:A0H76_2781"/>
<dbReference type="Proteomes" id="UP000192501">
    <property type="component" value="Unassembled WGS sequence"/>
</dbReference>
<dbReference type="VEuPathDB" id="MicrosporidiaDB:HERIO_2439"/>
<gene>
    <name evidence="2" type="ORF">A0H76_2781</name>
</gene>
<evidence type="ECO:0000313" key="2">
    <source>
        <dbReference type="EMBL" id="ORD98290.1"/>
    </source>
</evidence>
<dbReference type="AlphaFoldDB" id="A0A1X0QEU2"/>
<sequence>MIWNLFWKIKVLSCSDEYLVDKSSYFTFENSNCCELDTLDKVELVNRLYDPLFAKLIQNPELTNKQNVFFPKSYKFKSVEKPEDYNLKRFDYTLNTNLAILNLPKNHFKIKNNLKTCKNPKNPKNKVEKSKLKKLKMLFNDNRKRKK</sequence>
<protein>
    <submittedName>
        <fullName evidence="2">Uncharacterized protein</fullName>
    </submittedName>
</protein>